<dbReference type="AlphaFoldDB" id="A0AAN7QLJ7"/>
<keyword evidence="2" id="KW-1185">Reference proteome</keyword>
<proteinExistence type="predicted"/>
<name>A0AAN7QLJ7_9MYRT</name>
<protein>
    <submittedName>
        <fullName evidence="1">Uncharacterized protein</fullName>
    </submittedName>
</protein>
<evidence type="ECO:0000313" key="1">
    <source>
        <dbReference type="EMBL" id="KAK4771587.1"/>
    </source>
</evidence>
<gene>
    <name evidence="1" type="ORF">SAY87_032119</name>
</gene>
<dbReference type="EMBL" id="JAXIOK010000005">
    <property type="protein sequence ID" value="KAK4771587.1"/>
    <property type="molecule type" value="Genomic_DNA"/>
</dbReference>
<sequence length="91" mass="10375">MDVDEHVIIFIFSKASEGVKSSKCPRIRPDSSRFFAATTKDKHHPTGTISKDQGHWLDQKEMDLNAEEAPVRPLSSKAVHTLEFRIINERN</sequence>
<dbReference type="Proteomes" id="UP001345219">
    <property type="component" value="Chromosome 24"/>
</dbReference>
<reference evidence="1 2" key="1">
    <citation type="journal article" date="2023" name="Hortic Res">
        <title>Pangenome of water caltrop reveals structural variations and asymmetric subgenome divergence after allopolyploidization.</title>
        <authorList>
            <person name="Zhang X."/>
            <person name="Chen Y."/>
            <person name="Wang L."/>
            <person name="Yuan Y."/>
            <person name="Fang M."/>
            <person name="Shi L."/>
            <person name="Lu R."/>
            <person name="Comes H.P."/>
            <person name="Ma Y."/>
            <person name="Chen Y."/>
            <person name="Huang G."/>
            <person name="Zhou Y."/>
            <person name="Zheng Z."/>
            <person name="Qiu Y."/>
        </authorList>
    </citation>
    <scope>NUCLEOTIDE SEQUENCE [LARGE SCALE GENOMIC DNA]</scope>
    <source>
        <tissue evidence="1">Roots</tissue>
    </source>
</reference>
<comment type="caution">
    <text evidence="1">The sequence shown here is derived from an EMBL/GenBank/DDBJ whole genome shotgun (WGS) entry which is preliminary data.</text>
</comment>
<evidence type="ECO:0000313" key="2">
    <source>
        <dbReference type="Proteomes" id="UP001345219"/>
    </source>
</evidence>
<organism evidence="1 2">
    <name type="scientific">Trapa incisa</name>
    <dbReference type="NCBI Taxonomy" id="236973"/>
    <lineage>
        <taxon>Eukaryota</taxon>
        <taxon>Viridiplantae</taxon>
        <taxon>Streptophyta</taxon>
        <taxon>Embryophyta</taxon>
        <taxon>Tracheophyta</taxon>
        <taxon>Spermatophyta</taxon>
        <taxon>Magnoliopsida</taxon>
        <taxon>eudicotyledons</taxon>
        <taxon>Gunneridae</taxon>
        <taxon>Pentapetalae</taxon>
        <taxon>rosids</taxon>
        <taxon>malvids</taxon>
        <taxon>Myrtales</taxon>
        <taxon>Lythraceae</taxon>
        <taxon>Trapa</taxon>
    </lineage>
</organism>
<accession>A0AAN7QLJ7</accession>